<sequence length="169" mass="16975">MRTARALGALVGCGTVLVLLAGCADDSGPQAVAVPETSATETATAAEDAVLAAYNDMWATVVDASHAGDTAPPDLERYATGGALELMHQALAGVGAEGGQMSGEPVLDPVVTEVEQGVARITDCVDDSGWSAAGTAGQGGAGRLVEAGVSHDGLVWRVSELRIWEPGTC</sequence>
<gene>
    <name evidence="2" type="ORF">EV190_101430</name>
</gene>
<dbReference type="OrthoDB" id="3430299at2"/>
<keyword evidence="1" id="KW-0732">Signal</keyword>
<organism evidence="2 3">
    <name type="scientific">Actinorugispora endophytica</name>
    <dbReference type="NCBI Taxonomy" id="1605990"/>
    <lineage>
        <taxon>Bacteria</taxon>
        <taxon>Bacillati</taxon>
        <taxon>Actinomycetota</taxon>
        <taxon>Actinomycetes</taxon>
        <taxon>Streptosporangiales</taxon>
        <taxon>Nocardiopsidaceae</taxon>
        <taxon>Actinorugispora</taxon>
    </lineage>
</organism>
<feature type="signal peptide" evidence="1">
    <location>
        <begin position="1"/>
        <end position="21"/>
    </location>
</feature>
<name>A0A4R6VDM8_9ACTN</name>
<evidence type="ECO:0000313" key="2">
    <source>
        <dbReference type="EMBL" id="TDQ55107.1"/>
    </source>
</evidence>
<proteinExistence type="predicted"/>
<comment type="caution">
    <text evidence="2">The sequence shown here is derived from an EMBL/GenBank/DDBJ whole genome shotgun (WGS) entry which is preliminary data.</text>
</comment>
<dbReference type="RefSeq" id="WP_133739679.1">
    <property type="nucleotide sequence ID" value="NZ_SNYN01000001.1"/>
</dbReference>
<feature type="chain" id="PRO_5039708275" description="Mce-associated membrane protein" evidence="1">
    <location>
        <begin position="22"/>
        <end position="169"/>
    </location>
</feature>
<evidence type="ECO:0008006" key="4">
    <source>
        <dbReference type="Google" id="ProtNLM"/>
    </source>
</evidence>
<protein>
    <recommendedName>
        <fullName evidence="4">Mce-associated membrane protein</fullName>
    </recommendedName>
</protein>
<accession>A0A4R6VDM8</accession>
<evidence type="ECO:0000313" key="3">
    <source>
        <dbReference type="Proteomes" id="UP000295281"/>
    </source>
</evidence>
<dbReference type="PROSITE" id="PS51257">
    <property type="entry name" value="PROKAR_LIPOPROTEIN"/>
    <property type="match status" value="1"/>
</dbReference>
<evidence type="ECO:0000256" key="1">
    <source>
        <dbReference type="SAM" id="SignalP"/>
    </source>
</evidence>
<keyword evidence="3" id="KW-1185">Reference proteome</keyword>
<dbReference type="AlphaFoldDB" id="A0A4R6VDM8"/>
<reference evidence="2 3" key="1">
    <citation type="submission" date="2019-03" db="EMBL/GenBank/DDBJ databases">
        <title>Genomic Encyclopedia of Type Strains, Phase IV (KMG-IV): sequencing the most valuable type-strain genomes for metagenomic binning, comparative biology and taxonomic classification.</title>
        <authorList>
            <person name="Goeker M."/>
        </authorList>
    </citation>
    <scope>NUCLEOTIDE SEQUENCE [LARGE SCALE GENOMIC DNA]</scope>
    <source>
        <strain evidence="2 3">DSM 46770</strain>
    </source>
</reference>
<dbReference type="EMBL" id="SNYN01000001">
    <property type="protein sequence ID" value="TDQ55107.1"/>
    <property type="molecule type" value="Genomic_DNA"/>
</dbReference>
<dbReference type="Proteomes" id="UP000295281">
    <property type="component" value="Unassembled WGS sequence"/>
</dbReference>